<reference evidence="1" key="1">
    <citation type="submission" date="2022-05" db="EMBL/GenBank/DDBJ databases">
        <title>Chromosome-level genome of Chaenocephalus aceratus.</title>
        <authorList>
            <person name="Park H."/>
        </authorList>
    </citation>
    <scope>NUCLEOTIDE SEQUENCE</scope>
    <source>
        <strain evidence="1">KU_202001</strain>
    </source>
</reference>
<sequence>MLLQTTVSLLRCSSREAGAAQKVILILDIYIDIHLSPTTFTDRLLHQTAVMLRRSTRLDSQGYYDNEGLPIICYKEHLNR</sequence>
<keyword evidence="2" id="KW-1185">Reference proteome</keyword>
<organism evidence="1 2">
    <name type="scientific">Chaenocephalus aceratus</name>
    <name type="common">Blackfin icefish</name>
    <name type="synonym">Chaenichthys aceratus</name>
    <dbReference type="NCBI Taxonomy" id="36190"/>
    <lineage>
        <taxon>Eukaryota</taxon>
        <taxon>Metazoa</taxon>
        <taxon>Chordata</taxon>
        <taxon>Craniata</taxon>
        <taxon>Vertebrata</taxon>
        <taxon>Euteleostomi</taxon>
        <taxon>Actinopterygii</taxon>
        <taxon>Neopterygii</taxon>
        <taxon>Teleostei</taxon>
        <taxon>Neoteleostei</taxon>
        <taxon>Acanthomorphata</taxon>
        <taxon>Eupercaria</taxon>
        <taxon>Perciformes</taxon>
        <taxon>Notothenioidei</taxon>
        <taxon>Channichthyidae</taxon>
        <taxon>Chaenocephalus</taxon>
    </lineage>
</organism>
<dbReference type="EMBL" id="CM043800">
    <property type="protein sequence ID" value="KAI4811295.1"/>
    <property type="molecule type" value="Genomic_DNA"/>
</dbReference>
<evidence type="ECO:0000313" key="2">
    <source>
        <dbReference type="Proteomes" id="UP001057452"/>
    </source>
</evidence>
<name>A0ACB9WEW9_CHAAC</name>
<accession>A0ACB9WEW9</accession>
<evidence type="ECO:0000313" key="1">
    <source>
        <dbReference type="EMBL" id="KAI4811295.1"/>
    </source>
</evidence>
<dbReference type="Proteomes" id="UP001057452">
    <property type="component" value="Chromosome 16"/>
</dbReference>
<gene>
    <name evidence="1" type="ORF">KUCAC02_014207</name>
</gene>
<proteinExistence type="predicted"/>
<comment type="caution">
    <text evidence="1">The sequence shown here is derived from an EMBL/GenBank/DDBJ whole genome shotgun (WGS) entry which is preliminary data.</text>
</comment>
<protein>
    <submittedName>
        <fullName evidence="1">Uncharacterized protein</fullName>
    </submittedName>
</protein>